<dbReference type="InterPro" id="IPR001452">
    <property type="entry name" value="SH3_domain"/>
</dbReference>
<dbReference type="Gene3D" id="1.20.1270.60">
    <property type="entry name" value="Arfaptin homology (AH) domain/BAR domain"/>
    <property type="match status" value="1"/>
</dbReference>
<evidence type="ECO:0000256" key="3">
    <source>
        <dbReference type="ARBA" id="ARBA00004496"/>
    </source>
</evidence>
<evidence type="ECO:0000256" key="1">
    <source>
        <dbReference type="ARBA" id="ARBA00004395"/>
    </source>
</evidence>
<proteinExistence type="inferred from homology"/>
<keyword evidence="7" id="KW-0963">Cytoplasm</keyword>
<evidence type="ECO:0000256" key="13">
    <source>
        <dbReference type="ARBA" id="ARBA00033266"/>
    </source>
</evidence>
<dbReference type="InterPro" id="IPR027267">
    <property type="entry name" value="AH/BAR_dom_sf"/>
</dbReference>
<comment type="subcellular location">
    <subcellularLocation>
        <location evidence="3">Cytoplasm</location>
    </subcellularLocation>
    <subcellularLocation>
        <location evidence="1">Golgi apparatus membrane</location>
        <topology evidence="1">Peripheral membrane protein</topology>
    </subcellularLocation>
    <subcellularLocation>
        <location evidence="2">Mitochondrion outer membrane</location>
        <topology evidence="2">Peripheral membrane protein</topology>
    </subcellularLocation>
</comment>
<evidence type="ECO:0000256" key="2">
    <source>
        <dbReference type="ARBA" id="ARBA00004450"/>
    </source>
</evidence>
<dbReference type="CDD" id="cd07617">
    <property type="entry name" value="BAR_Endophilin_B2"/>
    <property type="match status" value="1"/>
</dbReference>
<evidence type="ECO:0000259" key="20">
    <source>
        <dbReference type="PROSITE" id="PS51021"/>
    </source>
</evidence>
<keyword evidence="22" id="KW-1185">Reference proteome</keyword>
<reference evidence="21 22" key="1">
    <citation type="journal article" date="2023" name="J. Hered.">
        <title>Chromosome-level genome of the wood stork (Mycteria americana) provides insight into avian chromosome evolution.</title>
        <authorList>
            <person name="Flamio R. Jr."/>
            <person name="Ramstad K.M."/>
        </authorList>
    </citation>
    <scope>NUCLEOTIDE SEQUENCE [LARGE SCALE GENOMIC DNA]</scope>
    <source>
        <strain evidence="21">JAX WOST 10</strain>
    </source>
</reference>
<keyword evidence="12" id="KW-0496">Mitochondrion</keyword>
<dbReference type="PANTHER" id="PTHR14167:SF68">
    <property type="entry name" value="DREBRIN-LIKE PROTEIN-RELATED"/>
    <property type="match status" value="1"/>
</dbReference>
<evidence type="ECO:0000313" key="22">
    <source>
        <dbReference type="Proteomes" id="UP001333110"/>
    </source>
</evidence>
<evidence type="ECO:0000256" key="16">
    <source>
        <dbReference type="ARBA" id="ARBA00042180"/>
    </source>
</evidence>
<dbReference type="SMART" id="SM00721">
    <property type="entry name" value="BAR"/>
    <property type="match status" value="1"/>
</dbReference>
<dbReference type="GO" id="GO:0005741">
    <property type="term" value="C:mitochondrial outer membrane"/>
    <property type="evidence" value="ECO:0007669"/>
    <property type="project" value="UniProtKB-SubCell"/>
</dbReference>
<dbReference type="GO" id="GO:0061024">
    <property type="term" value="P:membrane organization"/>
    <property type="evidence" value="ECO:0007669"/>
    <property type="project" value="TreeGrafter"/>
</dbReference>
<dbReference type="SMART" id="SM00326">
    <property type="entry name" value="SH3"/>
    <property type="match status" value="1"/>
</dbReference>
<keyword evidence="6 17" id="KW-0728">SH3 domain</keyword>
<feature type="coiled-coil region" evidence="18">
    <location>
        <begin position="179"/>
        <end position="206"/>
    </location>
</feature>
<dbReference type="SUPFAM" id="SSF50044">
    <property type="entry name" value="SH3-domain"/>
    <property type="match status" value="1"/>
</dbReference>
<dbReference type="PROSITE" id="PS50002">
    <property type="entry name" value="SH3"/>
    <property type="match status" value="1"/>
</dbReference>
<keyword evidence="9" id="KW-1000">Mitochondrion outer membrane</keyword>
<keyword evidence="9" id="KW-0472">Membrane</keyword>
<dbReference type="PROSITE" id="PS51021">
    <property type="entry name" value="BAR"/>
    <property type="match status" value="1"/>
</dbReference>
<evidence type="ECO:0000256" key="10">
    <source>
        <dbReference type="ARBA" id="ARBA00023034"/>
    </source>
</evidence>
<dbReference type="InterPro" id="IPR036028">
    <property type="entry name" value="SH3-like_dom_sf"/>
</dbReference>
<evidence type="ECO:0000256" key="17">
    <source>
        <dbReference type="PROSITE-ProRule" id="PRU00192"/>
    </source>
</evidence>
<evidence type="ECO:0000256" key="9">
    <source>
        <dbReference type="ARBA" id="ARBA00022787"/>
    </source>
</evidence>
<evidence type="ECO:0000256" key="12">
    <source>
        <dbReference type="ARBA" id="ARBA00023128"/>
    </source>
</evidence>
<comment type="caution">
    <text evidence="21">The sequence shown here is derived from an EMBL/GenBank/DDBJ whole genome shotgun (WGS) entry which is preliminary data.</text>
</comment>
<keyword evidence="11 18" id="KW-0175">Coiled coil</keyword>
<evidence type="ECO:0000256" key="6">
    <source>
        <dbReference type="ARBA" id="ARBA00022443"/>
    </source>
</evidence>
<evidence type="ECO:0000256" key="15">
    <source>
        <dbReference type="ARBA" id="ARBA00040331"/>
    </source>
</evidence>
<name>A0AAN7MST9_MYCAM</name>
<comment type="similarity">
    <text evidence="4">Belongs to the endophilin family.</text>
</comment>
<feature type="domain" description="BAR" evidence="20">
    <location>
        <begin position="24"/>
        <end position="266"/>
    </location>
</feature>
<organism evidence="21 22">
    <name type="scientific">Mycteria americana</name>
    <name type="common">Wood stork</name>
    <dbReference type="NCBI Taxonomy" id="33587"/>
    <lineage>
        <taxon>Eukaryota</taxon>
        <taxon>Metazoa</taxon>
        <taxon>Chordata</taxon>
        <taxon>Craniata</taxon>
        <taxon>Vertebrata</taxon>
        <taxon>Euteleostomi</taxon>
        <taxon>Archelosauria</taxon>
        <taxon>Archosauria</taxon>
        <taxon>Dinosauria</taxon>
        <taxon>Saurischia</taxon>
        <taxon>Theropoda</taxon>
        <taxon>Coelurosauria</taxon>
        <taxon>Aves</taxon>
        <taxon>Neognathae</taxon>
        <taxon>Neoaves</taxon>
        <taxon>Aequornithes</taxon>
        <taxon>Ciconiiformes</taxon>
        <taxon>Ciconiidae</taxon>
        <taxon>Mycteria</taxon>
    </lineage>
</organism>
<dbReference type="Gene3D" id="2.30.30.40">
    <property type="entry name" value="SH3 Domains"/>
    <property type="match status" value="1"/>
</dbReference>
<dbReference type="FunFam" id="1.20.1270.60:FF:000017">
    <property type="entry name" value="endophilin-B2 isoform X1"/>
    <property type="match status" value="1"/>
</dbReference>
<dbReference type="SUPFAM" id="SSF103657">
    <property type="entry name" value="BAR/IMD domain-like"/>
    <property type="match status" value="1"/>
</dbReference>
<dbReference type="GO" id="GO:0000139">
    <property type="term" value="C:Golgi membrane"/>
    <property type="evidence" value="ECO:0007669"/>
    <property type="project" value="UniProtKB-SubCell"/>
</dbReference>
<evidence type="ECO:0000256" key="18">
    <source>
        <dbReference type="SAM" id="Coils"/>
    </source>
</evidence>
<accession>A0AAN7MST9</accession>
<keyword evidence="10" id="KW-0333">Golgi apparatus</keyword>
<feature type="domain" description="SH3" evidence="19">
    <location>
        <begin position="322"/>
        <end position="382"/>
    </location>
</feature>
<evidence type="ECO:0000256" key="11">
    <source>
        <dbReference type="ARBA" id="ARBA00023054"/>
    </source>
</evidence>
<dbReference type="GO" id="GO:0006915">
    <property type="term" value="P:apoptotic process"/>
    <property type="evidence" value="ECO:0007669"/>
    <property type="project" value="UniProtKB-KW"/>
</dbReference>
<comment type="subunit">
    <text evidence="14">Homodimer, and heterodimer with SH3GLB1.</text>
</comment>
<dbReference type="PANTHER" id="PTHR14167">
    <property type="entry name" value="SH3 DOMAIN-CONTAINING"/>
    <property type="match status" value="1"/>
</dbReference>
<protein>
    <recommendedName>
        <fullName evidence="5">Endophilin-B1</fullName>
    </recommendedName>
    <alternativeName>
        <fullName evidence="15">Endophilin-B2</fullName>
    </alternativeName>
    <alternativeName>
        <fullName evidence="13">SH3 domain-containing GRB2-like protein B1</fullName>
    </alternativeName>
    <alternativeName>
        <fullName evidence="16">SH3 domain-containing GRB2-like protein B2</fullName>
    </alternativeName>
</protein>
<dbReference type="Proteomes" id="UP001333110">
    <property type="component" value="Unassembled WGS sequence"/>
</dbReference>
<evidence type="ECO:0000256" key="7">
    <source>
        <dbReference type="ARBA" id="ARBA00022490"/>
    </source>
</evidence>
<dbReference type="AlphaFoldDB" id="A0AAN7MST9"/>
<evidence type="ECO:0000259" key="19">
    <source>
        <dbReference type="PROSITE" id="PS50002"/>
    </source>
</evidence>
<dbReference type="InterPro" id="IPR004148">
    <property type="entry name" value="BAR_dom"/>
</dbReference>
<evidence type="ECO:0000256" key="4">
    <source>
        <dbReference type="ARBA" id="ARBA00006697"/>
    </source>
</evidence>
<sequence>MDFNVKKLASDAGVFFSRAMQFTEEKLGQAEKTELDAHFENLLARADCTKNWTEKILRQTEVLLQPNPSARVEEFLYEKLDRKVPSRVTNGELLAQYMTEAANDFGPGTPYGKTLIKVGETQRRLGAAERDFIHSASINFLTPLRNFLEGDWRTISKERRILQNRRLDLDACKARLKKAKAAEAKAALWSDEVEKAEHELRLTQTEFDRQAEVTRLLLEGISSTHVNHLRCLHEFVESQTNYYAQCYQYMLDLQKQLGRFSGTFVGNAESTSPPPAATSPPAVAAATLPAVPTIPVVPTIVGVPNTVAESVLNPNEVKPPASGTRKARVLYDYEAADSTELALLADEMITVYSLPGMDPDWLIGERGNQKGKVPVTYLELLS</sequence>
<evidence type="ECO:0000256" key="14">
    <source>
        <dbReference type="ARBA" id="ARBA00038771"/>
    </source>
</evidence>
<dbReference type="InterPro" id="IPR050384">
    <property type="entry name" value="Endophilin_SH3RF"/>
</dbReference>
<gene>
    <name evidence="21" type="ORF">QYF61_024761</name>
</gene>
<dbReference type="Pfam" id="PF03114">
    <property type="entry name" value="BAR"/>
    <property type="match status" value="1"/>
</dbReference>
<dbReference type="CDD" id="cd11945">
    <property type="entry name" value="SH3_Endophilin_B1"/>
    <property type="match status" value="1"/>
</dbReference>
<evidence type="ECO:0000313" key="21">
    <source>
        <dbReference type="EMBL" id="KAK4811689.1"/>
    </source>
</evidence>
<evidence type="ECO:0000256" key="8">
    <source>
        <dbReference type="ARBA" id="ARBA00022703"/>
    </source>
</evidence>
<dbReference type="Pfam" id="PF14604">
    <property type="entry name" value="SH3_9"/>
    <property type="match status" value="1"/>
</dbReference>
<keyword evidence="8" id="KW-0053">Apoptosis</keyword>
<evidence type="ECO:0000256" key="5">
    <source>
        <dbReference type="ARBA" id="ARBA00018361"/>
    </source>
</evidence>
<dbReference type="InterPro" id="IPR028503">
    <property type="entry name" value="SH3GLB_SH3"/>
</dbReference>
<dbReference type="FunFam" id="2.30.30.40:FF:000028">
    <property type="entry name" value="endophilin-B2 isoform X1"/>
    <property type="match status" value="1"/>
</dbReference>
<dbReference type="EMBL" id="JAUNZN010000017">
    <property type="protein sequence ID" value="KAK4811689.1"/>
    <property type="molecule type" value="Genomic_DNA"/>
</dbReference>